<protein>
    <submittedName>
        <fullName evidence="1">Uncharacterized protein</fullName>
    </submittedName>
</protein>
<keyword evidence="2" id="KW-1185">Reference proteome</keyword>
<accession>Q1MH87</accession>
<sequence length="142" mass="15611">MASKQSKTSASKIGSAFDEEHCRRRLAAIAVVAELLLRLQHEDPDRDLTEMALFVSADQARLVPKDTASKHNTAVIPMPARACARHLLNALLVDDGDAPIAVKLMSYRFAAAAREGKRLEMYEHEEIGRPAVALHLAVRSEV</sequence>
<dbReference type="Proteomes" id="UP000006575">
    <property type="component" value="Chromosome"/>
</dbReference>
<dbReference type="AlphaFoldDB" id="Q1MH87"/>
<dbReference type="EMBL" id="AM236080">
    <property type="protein sequence ID" value="CAK07679.1"/>
    <property type="molecule type" value="Genomic_DNA"/>
</dbReference>
<dbReference type="RefSeq" id="WP_011651785.1">
    <property type="nucleotide sequence ID" value="NC_008380.1"/>
</dbReference>
<dbReference type="KEGG" id="rle:RL2187"/>
<dbReference type="GeneID" id="303207191"/>
<proteinExistence type="predicted"/>
<organism evidence="1 2">
    <name type="scientific">Rhizobium johnstonii (strain DSM 114642 / LMG 32736 / 3841)</name>
    <name type="common">Rhizobium leguminosarum bv. viciae</name>
    <dbReference type="NCBI Taxonomy" id="216596"/>
    <lineage>
        <taxon>Bacteria</taxon>
        <taxon>Pseudomonadati</taxon>
        <taxon>Pseudomonadota</taxon>
        <taxon>Alphaproteobacteria</taxon>
        <taxon>Hyphomicrobiales</taxon>
        <taxon>Rhizobiaceae</taxon>
        <taxon>Rhizobium/Agrobacterium group</taxon>
        <taxon>Rhizobium</taxon>
        <taxon>Rhizobium johnstonii</taxon>
    </lineage>
</organism>
<dbReference type="HOGENOM" id="CLU_1814266_0_0_5"/>
<evidence type="ECO:0000313" key="2">
    <source>
        <dbReference type="Proteomes" id="UP000006575"/>
    </source>
</evidence>
<name>Q1MH87_RHIJ3</name>
<gene>
    <name evidence="1" type="ordered locus">RL2187</name>
</gene>
<dbReference type="EnsemblBacteria" id="CAK07679">
    <property type="protein sequence ID" value="CAK07679"/>
    <property type="gene ID" value="RL2187"/>
</dbReference>
<reference evidence="1 2" key="1">
    <citation type="journal article" date="2006" name="Genome Biol.">
        <title>The genome of Rhizobium leguminosarum has recognizable core and accessory components.</title>
        <authorList>
            <person name="Young J.W."/>
            <person name="Crossman L.C."/>
            <person name="Johnston A.W.B."/>
            <person name="Thomson N.R."/>
            <person name="Ghazoui Z.F."/>
            <person name="Hull K.H."/>
            <person name="Wexler M."/>
            <person name="Curson A.R.J."/>
            <person name="Todd J.D."/>
            <person name="Poole P.S."/>
            <person name="Mauchline T.H."/>
            <person name="East A.K."/>
            <person name="Quail M.A."/>
            <person name="Churcher C."/>
            <person name="Arrowsmith C."/>
            <person name="Cherevach A."/>
            <person name="Chillingworth T."/>
            <person name="Clarke K."/>
            <person name="Cronin A."/>
            <person name="Davis P."/>
            <person name="Fraser A."/>
            <person name="Hance Z."/>
            <person name="Hauser H."/>
            <person name="Jagels K."/>
            <person name="Moule S."/>
            <person name="Mungall K."/>
            <person name="Norbertczak H."/>
            <person name="Rabbinowitsch E."/>
            <person name="Sanders M."/>
            <person name="Simmonds M."/>
            <person name="Whitehead S."/>
            <person name="Parkhill J."/>
        </authorList>
    </citation>
    <scope>NUCLEOTIDE SEQUENCE [LARGE SCALE GENOMIC DNA]</scope>
    <source>
        <strain evidence="2">DSM 114642 / LMG 32736 / 3841</strain>
    </source>
</reference>
<evidence type="ECO:0000313" key="1">
    <source>
        <dbReference type="EMBL" id="CAK07679.1"/>
    </source>
</evidence>